<evidence type="ECO:0000313" key="9">
    <source>
        <dbReference type="EMBL" id="KAB7497489.1"/>
    </source>
</evidence>
<keyword evidence="10" id="KW-1185">Reference proteome</keyword>
<evidence type="ECO:0000256" key="2">
    <source>
        <dbReference type="ARBA" id="ARBA00022737"/>
    </source>
</evidence>
<gene>
    <name evidence="9" type="primary">KLF2_1</name>
    <name evidence="9" type="ORF">Anas_06352</name>
</gene>
<keyword evidence="1" id="KW-0479">Metal-binding</keyword>
<dbReference type="PROSITE" id="PS50157">
    <property type="entry name" value="ZINC_FINGER_C2H2_2"/>
    <property type="match status" value="3"/>
</dbReference>
<name>A0A5N5SV03_9CRUS</name>
<proteinExistence type="predicted"/>
<organism evidence="9 10">
    <name type="scientific">Armadillidium nasatum</name>
    <dbReference type="NCBI Taxonomy" id="96803"/>
    <lineage>
        <taxon>Eukaryota</taxon>
        <taxon>Metazoa</taxon>
        <taxon>Ecdysozoa</taxon>
        <taxon>Arthropoda</taxon>
        <taxon>Crustacea</taxon>
        <taxon>Multicrustacea</taxon>
        <taxon>Malacostraca</taxon>
        <taxon>Eumalacostraca</taxon>
        <taxon>Peracarida</taxon>
        <taxon>Isopoda</taxon>
        <taxon>Oniscidea</taxon>
        <taxon>Crinocheta</taxon>
        <taxon>Armadillidiidae</taxon>
        <taxon>Armadillidium</taxon>
    </lineage>
</organism>
<feature type="domain" description="C2H2-type" evidence="8">
    <location>
        <begin position="380"/>
        <end position="409"/>
    </location>
</feature>
<evidence type="ECO:0000256" key="4">
    <source>
        <dbReference type="ARBA" id="ARBA00022833"/>
    </source>
</evidence>
<reference evidence="9 10" key="1">
    <citation type="journal article" date="2019" name="PLoS Biol.">
        <title>Sex chromosomes control vertical transmission of feminizing Wolbachia symbionts in an isopod.</title>
        <authorList>
            <person name="Becking T."/>
            <person name="Chebbi M.A."/>
            <person name="Giraud I."/>
            <person name="Moumen B."/>
            <person name="Laverre T."/>
            <person name="Caubet Y."/>
            <person name="Peccoud J."/>
            <person name="Gilbert C."/>
            <person name="Cordaux R."/>
        </authorList>
    </citation>
    <scope>NUCLEOTIDE SEQUENCE [LARGE SCALE GENOMIC DNA]</scope>
    <source>
        <strain evidence="9">ANa2</strain>
        <tissue evidence="9">Whole body excluding digestive tract and cuticle</tissue>
    </source>
</reference>
<dbReference type="EMBL" id="SEYY01020211">
    <property type="protein sequence ID" value="KAB7497489.1"/>
    <property type="molecule type" value="Genomic_DNA"/>
</dbReference>
<protein>
    <submittedName>
        <fullName evidence="9">Krueppel-like factor 2</fullName>
    </submittedName>
</protein>
<evidence type="ECO:0000256" key="3">
    <source>
        <dbReference type="ARBA" id="ARBA00022771"/>
    </source>
</evidence>
<feature type="domain" description="C2H2-type" evidence="8">
    <location>
        <begin position="440"/>
        <end position="465"/>
    </location>
</feature>
<dbReference type="PANTHER" id="PTHR23235:SF158">
    <property type="entry name" value="C2H2-TYPE DOMAIN-CONTAINING PROTEIN"/>
    <property type="match status" value="1"/>
</dbReference>
<evidence type="ECO:0000259" key="8">
    <source>
        <dbReference type="PROSITE" id="PS50157"/>
    </source>
</evidence>
<evidence type="ECO:0000256" key="7">
    <source>
        <dbReference type="PROSITE-ProRule" id="PRU00042"/>
    </source>
</evidence>
<dbReference type="Proteomes" id="UP000326759">
    <property type="component" value="Unassembled WGS sequence"/>
</dbReference>
<keyword evidence="6" id="KW-0804">Transcription</keyword>
<feature type="domain" description="C2H2-type" evidence="8">
    <location>
        <begin position="410"/>
        <end position="439"/>
    </location>
</feature>
<keyword evidence="4" id="KW-0862">Zinc</keyword>
<keyword evidence="2" id="KW-0677">Repeat</keyword>
<evidence type="ECO:0000256" key="5">
    <source>
        <dbReference type="ARBA" id="ARBA00023015"/>
    </source>
</evidence>
<evidence type="ECO:0000313" key="10">
    <source>
        <dbReference type="Proteomes" id="UP000326759"/>
    </source>
</evidence>
<dbReference type="SUPFAM" id="SSF57667">
    <property type="entry name" value="beta-beta-alpha zinc fingers"/>
    <property type="match status" value="2"/>
</dbReference>
<dbReference type="InterPro" id="IPR036236">
    <property type="entry name" value="Znf_C2H2_sf"/>
</dbReference>
<keyword evidence="5" id="KW-0805">Transcription regulation</keyword>
<dbReference type="Pfam" id="PF00096">
    <property type="entry name" value="zf-C2H2"/>
    <property type="match status" value="3"/>
</dbReference>
<accession>A0A5N5SV03</accession>
<sequence length="465" mass="53490">MGVSSSQASSSLINWTNEPLKQQKCSTTSNNMFSAETWIPPFHKAEIPSYSLDVAQEEYPKDYIKYPQNYQPKQEWGTRNSYIPQGIEYQDNCYYPPYSDCYGNQGMCPCDGFTNSLMLNDKECFYPKQNIKNVKKVEDNKNSLSKVPLKAIPMDQGSNETPTSSCLETPLPPTPSTHYTYSSIESYYTCKDSNTPFPSKYENKYEENCSNSTNQFLQSPTPGFQYGNQNGSFSSMPYPQTPMKMHSSMTPSPMGSPLAHNPQQFSQYQHHQYQQHHQSLQETWDTSNANQGMRYNGGQHYNIYAGSVFIHGNSNPRQTLDPINKSHFYPSDPYFMRSEISGSFATPQVDVSFTNTQTNLTAQMKVKRRKKWTRRKAVVHTCSHSGCAKTYAKSSHLKAHMRTHTGEKPYMCDWKGCGWKFARSDELTRHYRKHTGDRPFQCRLCERAFSRSDHLSLHMKRHMAM</sequence>
<dbReference type="SMART" id="SM00355">
    <property type="entry name" value="ZnF_C2H2"/>
    <property type="match status" value="3"/>
</dbReference>
<dbReference type="Gene3D" id="3.30.160.60">
    <property type="entry name" value="Classic Zinc Finger"/>
    <property type="match status" value="3"/>
</dbReference>
<dbReference type="FunFam" id="3.30.160.60:FF:000032">
    <property type="entry name" value="Krueppel-like factor 4"/>
    <property type="match status" value="1"/>
</dbReference>
<dbReference type="OrthoDB" id="4748970at2759"/>
<dbReference type="InterPro" id="IPR013087">
    <property type="entry name" value="Znf_C2H2_type"/>
</dbReference>
<keyword evidence="3 7" id="KW-0863">Zinc-finger</keyword>
<dbReference type="PANTHER" id="PTHR23235">
    <property type="entry name" value="KRUEPPEL-LIKE TRANSCRIPTION FACTOR"/>
    <property type="match status" value="1"/>
</dbReference>
<dbReference type="GO" id="GO:0000978">
    <property type="term" value="F:RNA polymerase II cis-regulatory region sequence-specific DNA binding"/>
    <property type="evidence" value="ECO:0007669"/>
    <property type="project" value="TreeGrafter"/>
</dbReference>
<dbReference type="PROSITE" id="PS00028">
    <property type="entry name" value="ZINC_FINGER_C2H2_1"/>
    <property type="match status" value="3"/>
</dbReference>
<evidence type="ECO:0000256" key="1">
    <source>
        <dbReference type="ARBA" id="ARBA00022723"/>
    </source>
</evidence>
<dbReference type="AlphaFoldDB" id="A0A5N5SV03"/>
<comment type="caution">
    <text evidence="9">The sequence shown here is derived from an EMBL/GenBank/DDBJ whole genome shotgun (WGS) entry which is preliminary data.</text>
</comment>
<dbReference type="GO" id="GO:0008270">
    <property type="term" value="F:zinc ion binding"/>
    <property type="evidence" value="ECO:0007669"/>
    <property type="project" value="UniProtKB-KW"/>
</dbReference>
<evidence type="ECO:0000256" key="6">
    <source>
        <dbReference type="ARBA" id="ARBA00023163"/>
    </source>
</evidence>
<dbReference type="GO" id="GO:0000981">
    <property type="term" value="F:DNA-binding transcription factor activity, RNA polymerase II-specific"/>
    <property type="evidence" value="ECO:0007669"/>
    <property type="project" value="TreeGrafter"/>
</dbReference>